<sequence>NIFFLLLLVQPARSVPSLRPTATTPLWPPHLRPPPVKAPVPTAYLTTGDGIPVSLTAQLLSSDRRGGKRKRETKFKPIAVYGDAGVDHNLPPQRREKAKQLLTHCFNLGIAVDVVRQLETDPLFNSGRGSALTAK</sequence>
<organism evidence="1 2">
    <name type="scientific">Trifolium pratense</name>
    <name type="common">Red clover</name>
    <dbReference type="NCBI Taxonomy" id="57577"/>
    <lineage>
        <taxon>Eukaryota</taxon>
        <taxon>Viridiplantae</taxon>
        <taxon>Streptophyta</taxon>
        <taxon>Embryophyta</taxon>
        <taxon>Tracheophyta</taxon>
        <taxon>Spermatophyta</taxon>
        <taxon>Magnoliopsida</taxon>
        <taxon>eudicotyledons</taxon>
        <taxon>Gunneridae</taxon>
        <taxon>Pentapetalae</taxon>
        <taxon>rosids</taxon>
        <taxon>fabids</taxon>
        <taxon>Fabales</taxon>
        <taxon>Fabaceae</taxon>
        <taxon>Papilionoideae</taxon>
        <taxon>50 kb inversion clade</taxon>
        <taxon>NPAAA clade</taxon>
        <taxon>Hologalegina</taxon>
        <taxon>IRL clade</taxon>
        <taxon>Trifolieae</taxon>
        <taxon>Trifolium</taxon>
    </lineage>
</organism>
<proteinExistence type="predicted"/>
<dbReference type="EMBL" id="ASHM01051348">
    <property type="protein sequence ID" value="PNX86502.1"/>
    <property type="molecule type" value="Genomic_DNA"/>
</dbReference>
<comment type="caution">
    <text evidence="1">The sequence shown here is derived from an EMBL/GenBank/DDBJ whole genome shotgun (WGS) entry which is preliminary data.</text>
</comment>
<dbReference type="STRING" id="57577.A0A2K3M6S8"/>
<evidence type="ECO:0000313" key="2">
    <source>
        <dbReference type="Proteomes" id="UP000236291"/>
    </source>
</evidence>
<accession>A0A2K3M6S8</accession>
<feature type="non-terminal residue" evidence="1">
    <location>
        <position position="1"/>
    </location>
</feature>
<dbReference type="AlphaFoldDB" id="A0A2K3M6S8"/>
<gene>
    <name evidence="1" type="ORF">L195_g042580</name>
</gene>
<reference evidence="1 2" key="1">
    <citation type="journal article" date="2014" name="Am. J. Bot.">
        <title>Genome assembly and annotation for red clover (Trifolium pratense; Fabaceae).</title>
        <authorList>
            <person name="Istvanek J."/>
            <person name="Jaros M."/>
            <person name="Krenek A."/>
            <person name="Repkova J."/>
        </authorList>
    </citation>
    <scope>NUCLEOTIDE SEQUENCE [LARGE SCALE GENOMIC DNA]</scope>
    <source>
        <strain evidence="2">cv. Tatra</strain>
        <tissue evidence="1">Young leaves</tissue>
    </source>
</reference>
<evidence type="ECO:0000313" key="1">
    <source>
        <dbReference type="EMBL" id="PNX86502.1"/>
    </source>
</evidence>
<protein>
    <submittedName>
        <fullName evidence="1">L-asparaginase</fullName>
    </submittedName>
</protein>
<name>A0A2K3M6S8_TRIPR</name>
<dbReference type="Proteomes" id="UP000236291">
    <property type="component" value="Unassembled WGS sequence"/>
</dbReference>
<reference evidence="1 2" key="2">
    <citation type="journal article" date="2017" name="Front. Plant Sci.">
        <title>Gene Classification and Mining of Molecular Markers Useful in Red Clover (Trifolium pratense) Breeding.</title>
        <authorList>
            <person name="Istvanek J."/>
            <person name="Dluhosova J."/>
            <person name="Dluhos P."/>
            <person name="Patkova L."/>
            <person name="Nedelnik J."/>
            <person name="Repkova J."/>
        </authorList>
    </citation>
    <scope>NUCLEOTIDE SEQUENCE [LARGE SCALE GENOMIC DNA]</scope>
    <source>
        <strain evidence="2">cv. Tatra</strain>
        <tissue evidence="1">Young leaves</tissue>
    </source>
</reference>